<dbReference type="Gene3D" id="2.10.70.10">
    <property type="entry name" value="Complement Module, domain 1"/>
    <property type="match status" value="1"/>
</dbReference>
<dbReference type="GO" id="GO:0006956">
    <property type="term" value="P:complement activation"/>
    <property type="evidence" value="ECO:0007669"/>
    <property type="project" value="TreeGrafter"/>
</dbReference>
<proteinExistence type="predicted"/>
<evidence type="ECO:0000256" key="1">
    <source>
        <dbReference type="ARBA" id="ARBA00022659"/>
    </source>
</evidence>
<dbReference type="InterPro" id="IPR051503">
    <property type="entry name" value="ComplSys_Reg/VirEntry_Med"/>
</dbReference>
<keyword evidence="1" id="KW-0768">Sushi</keyword>
<dbReference type="AlphaFoldDB" id="A0A8C0X6L6"/>
<protein>
    <submittedName>
        <fullName evidence="3">Uncharacterized protein</fullName>
    </submittedName>
</protein>
<name>A0A8C0X6L6_CASCN</name>
<accession>A0A8C0X6L6</accession>
<evidence type="ECO:0000256" key="2">
    <source>
        <dbReference type="ARBA" id="ARBA00022729"/>
    </source>
</evidence>
<dbReference type="PANTHER" id="PTHR45785:SF12">
    <property type="entry name" value="COMPLEMENT FACTOR H-RELATED PROTEIN 1-RELATED"/>
    <property type="match status" value="1"/>
</dbReference>
<dbReference type="FunFam" id="2.10.70.10:FF:000054">
    <property type="entry name" value="Complement inhibitory factor H"/>
    <property type="match status" value="1"/>
</dbReference>
<keyword evidence="2" id="KW-0732">Signal</keyword>
<dbReference type="GO" id="GO:0001851">
    <property type="term" value="F:complement component C3b binding"/>
    <property type="evidence" value="ECO:0007669"/>
    <property type="project" value="TreeGrafter"/>
</dbReference>
<dbReference type="PANTHER" id="PTHR45785">
    <property type="entry name" value="COMPLEMENT FACTOR H-RELATED"/>
    <property type="match status" value="1"/>
</dbReference>
<organism evidence="3">
    <name type="scientific">Castor canadensis</name>
    <name type="common">American beaver</name>
    <dbReference type="NCBI Taxonomy" id="51338"/>
    <lineage>
        <taxon>Eukaryota</taxon>
        <taxon>Metazoa</taxon>
        <taxon>Chordata</taxon>
        <taxon>Craniata</taxon>
        <taxon>Vertebrata</taxon>
        <taxon>Euteleostomi</taxon>
        <taxon>Mammalia</taxon>
        <taxon>Eutheria</taxon>
        <taxon>Euarchontoglires</taxon>
        <taxon>Glires</taxon>
        <taxon>Rodentia</taxon>
        <taxon>Castorimorpha</taxon>
        <taxon>Castoridae</taxon>
        <taxon>Castor</taxon>
    </lineage>
</organism>
<reference evidence="3" key="1">
    <citation type="submission" date="2023-09" db="UniProtKB">
        <authorList>
            <consortium name="Ensembl"/>
        </authorList>
    </citation>
    <scope>IDENTIFICATION</scope>
</reference>
<sequence length="78" mass="9008">MVILFSISLISTLIFIISLLQLVLMGLCDLPQINHGILYDEKKYKPSFPVSTGKFFYYSCEYNFVSPSKSFWIQIICT</sequence>
<evidence type="ECO:0000313" key="3">
    <source>
        <dbReference type="Ensembl" id="ENSCCNP00000022346.1"/>
    </source>
</evidence>
<dbReference type="GO" id="GO:0005615">
    <property type="term" value="C:extracellular space"/>
    <property type="evidence" value="ECO:0007669"/>
    <property type="project" value="TreeGrafter"/>
</dbReference>
<dbReference type="Ensembl" id="ENSCCNT00000028635.1">
    <property type="protein sequence ID" value="ENSCCNP00000022346.1"/>
    <property type="gene ID" value="ENSCCNG00000022003.1"/>
</dbReference>